<dbReference type="SUPFAM" id="SSF49785">
    <property type="entry name" value="Galactose-binding domain-like"/>
    <property type="match status" value="1"/>
</dbReference>
<dbReference type="InterPro" id="IPR008979">
    <property type="entry name" value="Galactose-bd-like_sf"/>
</dbReference>
<dbReference type="RefSeq" id="WP_345690042.1">
    <property type="nucleotide sequence ID" value="NZ_BAABIT010000001.1"/>
</dbReference>
<dbReference type="Gene3D" id="3.40.50.1820">
    <property type="entry name" value="alpha/beta hydrolase"/>
    <property type="match status" value="1"/>
</dbReference>
<dbReference type="InterPro" id="IPR013736">
    <property type="entry name" value="Xaa-Pro_dipept_C"/>
</dbReference>
<feature type="domain" description="Xaa-Pro dipeptidyl-peptidase C-terminal" evidence="2">
    <location>
        <begin position="282"/>
        <end position="488"/>
    </location>
</feature>
<evidence type="ECO:0000313" key="4">
    <source>
        <dbReference type="Proteomes" id="UP001595829"/>
    </source>
</evidence>
<dbReference type="SUPFAM" id="SSF53474">
    <property type="entry name" value="alpha/beta-Hydrolases"/>
    <property type="match status" value="1"/>
</dbReference>
<dbReference type="InterPro" id="IPR000383">
    <property type="entry name" value="Xaa-Pro-like_dom"/>
</dbReference>
<dbReference type="EMBL" id="JBHSJD010000022">
    <property type="protein sequence ID" value="MFC5025519.1"/>
    <property type="molecule type" value="Genomic_DNA"/>
</dbReference>
<dbReference type="NCBIfam" id="TIGR00976">
    <property type="entry name" value="CocE_NonD"/>
    <property type="match status" value="1"/>
</dbReference>
<organism evidence="3 4">
    <name type="scientific">Streptomyces coeruleoprunus</name>
    <dbReference type="NCBI Taxonomy" id="285563"/>
    <lineage>
        <taxon>Bacteria</taxon>
        <taxon>Bacillati</taxon>
        <taxon>Actinomycetota</taxon>
        <taxon>Actinomycetes</taxon>
        <taxon>Kitasatosporales</taxon>
        <taxon>Streptomycetaceae</taxon>
        <taxon>Streptomyces</taxon>
    </lineage>
</organism>
<evidence type="ECO:0000256" key="1">
    <source>
        <dbReference type="ARBA" id="ARBA00022801"/>
    </source>
</evidence>
<dbReference type="Pfam" id="PF02129">
    <property type="entry name" value="Peptidase_S15"/>
    <property type="match status" value="1"/>
</dbReference>
<dbReference type="Gene3D" id="2.60.120.260">
    <property type="entry name" value="Galactose-binding domain-like"/>
    <property type="match status" value="1"/>
</dbReference>
<dbReference type="SMART" id="SM00939">
    <property type="entry name" value="PepX_C"/>
    <property type="match status" value="1"/>
</dbReference>
<evidence type="ECO:0000313" key="3">
    <source>
        <dbReference type="EMBL" id="MFC5025519.1"/>
    </source>
</evidence>
<keyword evidence="1 3" id="KW-0378">Hydrolase</keyword>
<keyword evidence="4" id="KW-1185">Reference proteome</keyword>
<proteinExistence type="predicted"/>
<accession>A0ABV9XJD7</accession>
<comment type="caution">
    <text evidence="3">The sequence shown here is derived from an EMBL/GenBank/DDBJ whole genome shotgun (WGS) entry which is preliminary data.</text>
</comment>
<dbReference type="Proteomes" id="UP001595829">
    <property type="component" value="Unassembled WGS sequence"/>
</dbReference>
<protein>
    <submittedName>
        <fullName evidence="3">CocE/NonD family hydrolase</fullName>
    </submittedName>
</protein>
<dbReference type="GO" id="GO:0016787">
    <property type="term" value="F:hydrolase activity"/>
    <property type="evidence" value="ECO:0007669"/>
    <property type="project" value="UniProtKB-KW"/>
</dbReference>
<reference evidence="4" key="1">
    <citation type="journal article" date="2019" name="Int. J. Syst. Evol. Microbiol.">
        <title>The Global Catalogue of Microorganisms (GCM) 10K type strain sequencing project: providing services to taxonomists for standard genome sequencing and annotation.</title>
        <authorList>
            <consortium name="The Broad Institute Genomics Platform"/>
            <consortium name="The Broad Institute Genome Sequencing Center for Infectious Disease"/>
            <person name="Wu L."/>
            <person name="Ma J."/>
        </authorList>
    </citation>
    <scope>NUCLEOTIDE SEQUENCE [LARGE SCALE GENOMIC DNA]</scope>
    <source>
        <strain evidence="4">CGMCC 4.1648</strain>
    </source>
</reference>
<gene>
    <name evidence="3" type="ORF">ACFPM3_25675</name>
</gene>
<sequence length="650" mass="69372">MQVRGSFPYATDHEDVRVPLPGGTLLYARIWRPLTGDPVPALLEYGPGRLTDGTAPRDAQRHPWYAGHGYASVRVDPRGLGNSEGVPPADGDDDVADAVAVVEWLAARPWCDGRVGLFGLGRGGSTALRAAALAPEPPPALAAVVAVCASDGLDGDPDDGGFDVPVARHTALLVERAEPPDPRYAGDAWFDLWTARLEALDPRPPAPGPVQAGAPVPLDHAAVRVPVLAVGGWCDPYRDTVLRLAAHAPRDRVRGLLGPWPHRYPDRGEPPGPPIGFLQETLRWWDHHLRGAANGVMDEPPLRAWISGRAPGDEWTAEDAWPSPDVTDVTYALRGSPVLVRSPLHTGLDAGRPVPLGGDADLPPDQRAEDAQGACFDFPVPDDGPPVEILGRPLVRLALRSGAPAGHVVARLCDVAPDGASTLVTRGVLRHRGGEGGPYVCRLAAAGHAFRPGHRIRLALSSAYWPWVWPRPDAEAGFVLERAGSSLELPVRAALSVPGAPGAPGTSRTVVAFEEPEQAEPLGVNVPATLDGQRPALRVVHDVAEGAWRLEADPCSDEHGPVRVHPDGLEYGKEATETYTIDASGPLSARVGVEWRIRLHRPDELWDATVAVRSETGCDSGSFLTSTEVVCGVGDEVVFHRTWEKRLPRP</sequence>
<dbReference type="Pfam" id="PF08530">
    <property type="entry name" value="PepX_C"/>
    <property type="match status" value="1"/>
</dbReference>
<name>A0ABV9XJD7_9ACTN</name>
<dbReference type="InterPro" id="IPR005674">
    <property type="entry name" value="CocE/Ser_esterase"/>
</dbReference>
<dbReference type="InterPro" id="IPR029058">
    <property type="entry name" value="AB_hydrolase_fold"/>
</dbReference>
<evidence type="ECO:0000259" key="2">
    <source>
        <dbReference type="SMART" id="SM00939"/>
    </source>
</evidence>